<dbReference type="InterPro" id="IPR036236">
    <property type="entry name" value="Znf_C2H2_sf"/>
</dbReference>
<dbReference type="PROSITE" id="PS50157">
    <property type="entry name" value="ZINC_FINGER_C2H2_2"/>
    <property type="match status" value="3"/>
</dbReference>
<dbReference type="GO" id="GO:0005634">
    <property type="term" value="C:nucleus"/>
    <property type="evidence" value="ECO:0007669"/>
    <property type="project" value="UniProtKB-SubCell"/>
</dbReference>
<dbReference type="FunFam" id="3.30.160.60:FF:000875">
    <property type="entry name" value="zinc finger protein 236 isoform X7"/>
    <property type="match status" value="1"/>
</dbReference>
<dbReference type="PANTHER" id="PTHR16515:SF49">
    <property type="entry name" value="GASTRULA ZINC FINGER PROTEIN XLCGF49.1-LIKE-RELATED"/>
    <property type="match status" value="1"/>
</dbReference>
<evidence type="ECO:0000256" key="3">
    <source>
        <dbReference type="ARBA" id="ARBA00022737"/>
    </source>
</evidence>
<dbReference type="SMART" id="SM00355">
    <property type="entry name" value="ZnF_C2H2"/>
    <property type="match status" value="3"/>
</dbReference>
<keyword evidence="2" id="KW-0479">Metal-binding</keyword>
<dbReference type="GO" id="GO:0008270">
    <property type="term" value="F:zinc ion binding"/>
    <property type="evidence" value="ECO:0007669"/>
    <property type="project" value="UniProtKB-KW"/>
</dbReference>
<dbReference type="GO" id="GO:0010468">
    <property type="term" value="P:regulation of gene expression"/>
    <property type="evidence" value="ECO:0007669"/>
    <property type="project" value="TreeGrafter"/>
</dbReference>
<keyword evidence="7" id="KW-0539">Nucleus</keyword>
<evidence type="ECO:0000313" key="11">
    <source>
        <dbReference type="EMBL" id="CAJ1082940.1"/>
    </source>
</evidence>
<protein>
    <submittedName>
        <fullName evidence="11">Zinc finger protein 2 homolog</fullName>
    </submittedName>
</protein>
<dbReference type="Proteomes" id="UP001178508">
    <property type="component" value="Chromosome 21"/>
</dbReference>
<dbReference type="FunFam" id="3.30.160.60:FF:000264">
    <property type="entry name" value="Zinc finger protein 236"/>
    <property type="match status" value="1"/>
</dbReference>
<dbReference type="AlphaFoldDB" id="A0AAV1HA67"/>
<keyword evidence="3" id="KW-0677">Repeat</keyword>
<proteinExistence type="predicted"/>
<dbReference type="Pfam" id="PF00096">
    <property type="entry name" value="zf-C2H2"/>
    <property type="match status" value="3"/>
</dbReference>
<reference evidence="11" key="1">
    <citation type="submission" date="2023-08" db="EMBL/GenBank/DDBJ databases">
        <authorList>
            <person name="Alioto T."/>
            <person name="Alioto T."/>
            <person name="Gomez Garrido J."/>
        </authorList>
    </citation>
    <scope>NUCLEOTIDE SEQUENCE</scope>
</reference>
<dbReference type="InterPro" id="IPR013087">
    <property type="entry name" value="Znf_C2H2_type"/>
</dbReference>
<gene>
    <name evidence="11" type="ORF">XNOV1_A032162</name>
</gene>
<keyword evidence="6" id="KW-0238">DNA-binding</keyword>
<feature type="compositionally biased region" description="Basic and acidic residues" evidence="9">
    <location>
        <begin position="188"/>
        <end position="203"/>
    </location>
</feature>
<evidence type="ECO:0000313" key="12">
    <source>
        <dbReference type="Proteomes" id="UP001178508"/>
    </source>
</evidence>
<dbReference type="GO" id="GO:0003677">
    <property type="term" value="F:DNA binding"/>
    <property type="evidence" value="ECO:0007669"/>
    <property type="project" value="UniProtKB-KW"/>
</dbReference>
<feature type="domain" description="C2H2-type" evidence="10">
    <location>
        <begin position="223"/>
        <end position="250"/>
    </location>
</feature>
<dbReference type="PROSITE" id="PS00028">
    <property type="entry name" value="ZINC_FINGER_C2H2_1"/>
    <property type="match status" value="3"/>
</dbReference>
<feature type="domain" description="C2H2-type" evidence="10">
    <location>
        <begin position="279"/>
        <end position="306"/>
    </location>
</feature>
<dbReference type="EMBL" id="OY660884">
    <property type="protein sequence ID" value="CAJ1082940.1"/>
    <property type="molecule type" value="Genomic_DNA"/>
</dbReference>
<organism evidence="11 12">
    <name type="scientific">Xyrichtys novacula</name>
    <name type="common">Pearly razorfish</name>
    <name type="synonym">Hemipteronotus novacula</name>
    <dbReference type="NCBI Taxonomy" id="13765"/>
    <lineage>
        <taxon>Eukaryota</taxon>
        <taxon>Metazoa</taxon>
        <taxon>Chordata</taxon>
        <taxon>Craniata</taxon>
        <taxon>Vertebrata</taxon>
        <taxon>Euteleostomi</taxon>
        <taxon>Actinopterygii</taxon>
        <taxon>Neopterygii</taxon>
        <taxon>Teleostei</taxon>
        <taxon>Neoteleostei</taxon>
        <taxon>Acanthomorphata</taxon>
        <taxon>Eupercaria</taxon>
        <taxon>Labriformes</taxon>
        <taxon>Labridae</taxon>
        <taxon>Xyrichtys</taxon>
    </lineage>
</organism>
<feature type="domain" description="C2H2-type" evidence="10">
    <location>
        <begin position="251"/>
        <end position="278"/>
    </location>
</feature>
<evidence type="ECO:0000256" key="5">
    <source>
        <dbReference type="ARBA" id="ARBA00022833"/>
    </source>
</evidence>
<evidence type="ECO:0000256" key="1">
    <source>
        <dbReference type="ARBA" id="ARBA00004123"/>
    </source>
</evidence>
<evidence type="ECO:0000256" key="9">
    <source>
        <dbReference type="SAM" id="MobiDB-lite"/>
    </source>
</evidence>
<feature type="region of interest" description="Disordered" evidence="9">
    <location>
        <begin position="172"/>
        <end position="222"/>
    </location>
</feature>
<comment type="subcellular location">
    <subcellularLocation>
        <location evidence="1">Nucleus</location>
    </subcellularLocation>
</comment>
<dbReference type="Gene3D" id="3.30.160.60">
    <property type="entry name" value="Classic Zinc Finger"/>
    <property type="match status" value="3"/>
</dbReference>
<sequence length="312" mass="36099">MSGFEDLEDLFSRRLLAAAHRDFMDQTSPAGYEEELQRQRELRRVILTPEIKLQRAVFPTDVGQLLVIKEEPPEQQEWSSTLDQEDSKTLQIKEEQIEFWCSQTGEQLQKMYEADTVKFPGSPVPVKTEDKEEKPQSLTLYQRRTGPIEPGVDREYYKGQEPTRYSDLEGHLQSGTVVKTEVSSQPETGDRDDKCRETRDHHPGLITLENTEQTRPKRKKKQRNCSVCGKTFKQNIHLTNHMMIHTGERPFSCSECSLRFTQKGSLTRHMTVHIEKKPFGCSVCGEKFTQRGSLTQHLAIHRGEKLFNCSVW</sequence>
<accession>A0AAV1HA67</accession>
<name>A0AAV1HA67_XYRNO</name>
<evidence type="ECO:0000256" key="8">
    <source>
        <dbReference type="PROSITE-ProRule" id="PRU00042"/>
    </source>
</evidence>
<keyword evidence="5" id="KW-0862">Zinc</keyword>
<evidence type="ECO:0000256" key="6">
    <source>
        <dbReference type="ARBA" id="ARBA00023125"/>
    </source>
</evidence>
<evidence type="ECO:0000259" key="10">
    <source>
        <dbReference type="PROSITE" id="PS50157"/>
    </source>
</evidence>
<evidence type="ECO:0000256" key="7">
    <source>
        <dbReference type="ARBA" id="ARBA00023242"/>
    </source>
</evidence>
<dbReference type="FunFam" id="3.30.160.60:FF:001498">
    <property type="entry name" value="Zinc finger protein 404"/>
    <property type="match status" value="1"/>
</dbReference>
<dbReference type="InterPro" id="IPR050331">
    <property type="entry name" value="Zinc_finger"/>
</dbReference>
<dbReference type="PANTHER" id="PTHR16515">
    <property type="entry name" value="PR DOMAIN ZINC FINGER PROTEIN"/>
    <property type="match status" value="1"/>
</dbReference>
<evidence type="ECO:0000256" key="4">
    <source>
        <dbReference type="ARBA" id="ARBA00022771"/>
    </source>
</evidence>
<dbReference type="SUPFAM" id="SSF57667">
    <property type="entry name" value="beta-beta-alpha zinc fingers"/>
    <property type="match status" value="2"/>
</dbReference>
<keyword evidence="12" id="KW-1185">Reference proteome</keyword>
<feature type="compositionally biased region" description="Polar residues" evidence="9">
    <location>
        <begin position="173"/>
        <end position="187"/>
    </location>
</feature>
<evidence type="ECO:0000256" key="2">
    <source>
        <dbReference type="ARBA" id="ARBA00022723"/>
    </source>
</evidence>
<keyword evidence="4 8" id="KW-0863">Zinc-finger</keyword>